<evidence type="ECO:0000313" key="3">
    <source>
        <dbReference type="Proteomes" id="UP000230779"/>
    </source>
</evidence>
<dbReference type="Proteomes" id="UP000230779">
    <property type="component" value="Unassembled WGS sequence"/>
</dbReference>
<keyword evidence="1" id="KW-0472">Membrane</keyword>
<name>A0A2M7RFB1_9BACT</name>
<comment type="caution">
    <text evidence="2">The sequence shown here is derived from an EMBL/GenBank/DDBJ whole genome shotgun (WGS) entry which is preliminary data.</text>
</comment>
<evidence type="ECO:0000313" key="2">
    <source>
        <dbReference type="EMBL" id="PIY95428.1"/>
    </source>
</evidence>
<gene>
    <name evidence="2" type="ORF">COY66_06860</name>
</gene>
<sequence length="252" mass="28639">MNDSSKNTLEKIKESKIKPKPRWQFHLEQFGIWAFATLSVIIGAKAFAVIIFRLVNNDWEVRKHLGRSLLDHTLLTLPYLWIMVMALFVLLAYYNARHTKKGYRYSVYGIVIGTVLASLFLGGALYSTGFGYEIDFLFSENLPGYQNVMPNRGEFWSQPAAGFLSGEVISQKGLDLLLRSFDGEIWIVNISDTDIPDFVSISTGSLIRVIGEMHERKEEFMAKEIFPWSAGPNGLFGPPRPPHILMRFNPCL</sequence>
<dbReference type="EMBL" id="PFMD01000083">
    <property type="protein sequence ID" value="PIY95428.1"/>
    <property type="molecule type" value="Genomic_DNA"/>
</dbReference>
<organism evidence="2 3">
    <name type="scientific">Candidatus Kerfeldbacteria bacterium CG_4_10_14_0_8_um_filter_42_10</name>
    <dbReference type="NCBI Taxonomy" id="2014248"/>
    <lineage>
        <taxon>Bacteria</taxon>
        <taxon>Candidatus Kerfeldiibacteriota</taxon>
    </lineage>
</organism>
<feature type="transmembrane region" description="Helical" evidence="1">
    <location>
        <begin position="30"/>
        <end position="55"/>
    </location>
</feature>
<dbReference type="AlphaFoldDB" id="A0A2M7RFB1"/>
<evidence type="ECO:0000256" key="1">
    <source>
        <dbReference type="SAM" id="Phobius"/>
    </source>
</evidence>
<proteinExistence type="predicted"/>
<keyword evidence="1" id="KW-0812">Transmembrane</keyword>
<feature type="transmembrane region" description="Helical" evidence="1">
    <location>
        <begin position="106"/>
        <end position="126"/>
    </location>
</feature>
<reference evidence="2 3" key="1">
    <citation type="submission" date="2017-09" db="EMBL/GenBank/DDBJ databases">
        <title>Depth-based differentiation of microbial function through sediment-hosted aquifers and enrichment of novel symbionts in the deep terrestrial subsurface.</title>
        <authorList>
            <person name="Probst A.J."/>
            <person name="Ladd B."/>
            <person name="Jarett J.K."/>
            <person name="Geller-Mcgrath D.E."/>
            <person name="Sieber C.M."/>
            <person name="Emerson J.B."/>
            <person name="Anantharaman K."/>
            <person name="Thomas B.C."/>
            <person name="Malmstrom R."/>
            <person name="Stieglmeier M."/>
            <person name="Klingl A."/>
            <person name="Woyke T."/>
            <person name="Ryan C.M."/>
            <person name="Banfield J.F."/>
        </authorList>
    </citation>
    <scope>NUCLEOTIDE SEQUENCE [LARGE SCALE GENOMIC DNA]</scope>
    <source>
        <strain evidence="2">CG_4_10_14_0_8_um_filter_42_10</strain>
    </source>
</reference>
<protein>
    <submittedName>
        <fullName evidence="2">Uncharacterized protein</fullName>
    </submittedName>
</protein>
<accession>A0A2M7RFB1</accession>
<feature type="transmembrane region" description="Helical" evidence="1">
    <location>
        <begin position="75"/>
        <end position="94"/>
    </location>
</feature>
<keyword evidence="1" id="KW-1133">Transmembrane helix</keyword>